<feature type="domain" description="DUF5117" evidence="4">
    <location>
        <begin position="110"/>
        <end position="295"/>
    </location>
</feature>
<evidence type="ECO:0000259" key="5">
    <source>
        <dbReference type="Pfam" id="PF17162"/>
    </source>
</evidence>
<dbReference type="InterPro" id="IPR032534">
    <property type="entry name" value="EcxA_zinc-bd"/>
</dbReference>
<feature type="region of interest" description="Disordered" evidence="1">
    <location>
        <begin position="23"/>
        <end position="55"/>
    </location>
</feature>
<sequence>MSKKLRYAPLVALLLAGATMAPAPALAQKSKKKKKAKQETTAQAPSKKDDGKPKPYNEVITAKALSDEGLFKVHQIDEKYYYEIPDTLLNRDMLLVSRIAKTASNIGYGGEELNTQMLRWEKVGNRVLLRVISYENVAADTLEIYNSVQNSNLAPVIQAFDIKAFGTGTQVVEVTDLFTKDIPSLGLDKRRREQYKVKRLDDKRTFIESVKSFPLNIEARSLMTYEATDAPANSSTGTITLELNHSMLLLPEKPMAARRFDQRVGFFTINQTDYGTDEQRAAKRRYIVRWRLEPKDEAAYARGELVEPKKPIVYYIDPATPMKWRPYLKQGVEDWNKAFEAAGFKNAIIAKDPPSVEEDPEFSTEDARYSVIRYFSSETQNAYGPNVHDPRSGEILESHIGWYHNVMNLLRNWYFIQTAAVNPDARGVQLKDEVMGELIRFVSSHEVGHTLGLPHNMGSSAAYPVEKLRDPAFTKKMGTAPSIMDYARFNYVAQPEDKGVALMPGIGIYDKHAVKWGYTYFPEVNGEDNVEKLSSWIRAHENDPMYRFGRQQGNPIDPSSQTEDLGDDAMKASSYGITNLKRIMPHLIEWTKEDNKDYGDLEEIYGQVLGQWNRYMGHVTANIGGVYENYKTYDQQGDVYAFVPKEKQQIALKFLNEQGFATPTWMLDENILRKIEAAGSVERVRQAQVNVLNNVLDAGRMARLIEAQAALGDKTYTLTEMMADLRGGIWSEIAAGKTVDVYRRNLQRGYLERMAFLMADQEQDNNSNASRYRGRGTSVDVAQSDIRPVVRGELLALQSQIKASLPKTKDTLTKYHLQDALVRIDNILNPKG</sequence>
<evidence type="ECO:0000259" key="4">
    <source>
        <dbReference type="Pfam" id="PF17148"/>
    </source>
</evidence>
<dbReference type="InterPro" id="IPR033428">
    <property type="entry name" value="DUF5118"/>
</dbReference>
<reference evidence="7" key="1">
    <citation type="submission" date="2017-06" db="EMBL/GenBank/DDBJ databases">
        <authorList>
            <person name="Varghese N."/>
            <person name="Submissions S."/>
        </authorList>
    </citation>
    <scope>NUCLEOTIDE SEQUENCE [LARGE SCALE GENOMIC DNA]</scope>
    <source>
        <strain evidence="7">NKM1</strain>
    </source>
</reference>
<keyword evidence="2" id="KW-0732">Signal</keyword>
<evidence type="ECO:0000313" key="7">
    <source>
        <dbReference type="Proteomes" id="UP000198432"/>
    </source>
</evidence>
<dbReference type="OrthoDB" id="9776599at2"/>
<accession>A0A239FB23</accession>
<feature type="compositionally biased region" description="Basic and acidic residues" evidence="1">
    <location>
        <begin position="46"/>
        <end position="55"/>
    </location>
</feature>
<evidence type="ECO:0000256" key="2">
    <source>
        <dbReference type="SAM" id="SignalP"/>
    </source>
</evidence>
<dbReference type="PANTHER" id="PTHR38478:SF1">
    <property type="entry name" value="ZINC DEPENDENT METALLOPROTEASE DOMAIN LIPOPROTEIN"/>
    <property type="match status" value="1"/>
</dbReference>
<protein>
    <recommendedName>
        <fullName evidence="8">Zinc-dependent metalloprotease</fullName>
    </recommendedName>
</protein>
<dbReference type="Proteomes" id="UP000198432">
    <property type="component" value="Unassembled WGS sequence"/>
</dbReference>
<feature type="signal peptide" evidence="2">
    <location>
        <begin position="1"/>
        <end position="27"/>
    </location>
</feature>
<dbReference type="RefSeq" id="WP_089319151.1">
    <property type="nucleotide sequence ID" value="NZ_FZOQ01000008.1"/>
</dbReference>
<keyword evidence="7" id="KW-1185">Reference proteome</keyword>
<dbReference type="InterPro" id="IPR033413">
    <property type="entry name" value="DUF5117"/>
</dbReference>
<name>A0A239FB23_9BACT</name>
<evidence type="ECO:0000259" key="3">
    <source>
        <dbReference type="Pfam" id="PF16313"/>
    </source>
</evidence>
<feature type="domain" description="EcxA zinc-binding" evidence="3">
    <location>
        <begin position="429"/>
        <end position="734"/>
    </location>
</feature>
<evidence type="ECO:0000313" key="6">
    <source>
        <dbReference type="EMBL" id="SNS53503.1"/>
    </source>
</evidence>
<gene>
    <name evidence="6" type="ORF">SAMN06296052_10878</name>
</gene>
<dbReference type="Pfam" id="PF17162">
    <property type="entry name" value="DUF5118"/>
    <property type="match status" value="1"/>
</dbReference>
<evidence type="ECO:0000256" key="1">
    <source>
        <dbReference type="SAM" id="MobiDB-lite"/>
    </source>
</evidence>
<dbReference type="PANTHER" id="PTHR38478">
    <property type="entry name" value="PEPTIDASE M1A AND M12B"/>
    <property type="match status" value="1"/>
</dbReference>
<feature type="chain" id="PRO_5012624776" description="Zinc-dependent metalloprotease" evidence="2">
    <location>
        <begin position="28"/>
        <end position="832"/>
    </location>
</feature>
<dbReference type="Pfam" id="PF17148">
    <property type="entry name" value="DUF5117"/>
    <property type="match status" value="1"/>
</dbReference>
<feature type="domain" description="DUF5118" evidence="5">
    <location>
        <begin position="53"/>
        <end position="102"/>
    </location>
</feature>
<dbReference type="AlphaFoldDB" id="A0A239FB23"/>
<organism evidence="6 7">
    <name type="scientific">Pontibacter ummariensis</name>
    <dbReference type="NCBI Taxonomy" id="1610492"/>
    <lineage>
        <taxon>Bacteria</taxon>
        <taxon>Pseudomonadati</taxon>
        <taxon>Bacteroidota</taxon>
        <taxon>Cytophagia</taxon>
        <taxon>Cytophagales</taxon>
        <taxon>Hymenobacteraceae</taxon>
        <taxon>Pontibacter</taxon>
    </lineage>
</organism>
<dbReference type="EMBL" id="FZOQ01000008">
    <property type="protein sequence ID" value="SNS53503.1"/>
    <property type="molecule type" value="Genomic_DNA"/>
</dbReference>
<evidence type="ECO:0008006" key="8">
    <source>
        <dbReference type="Google" id="ProtNLM"/>
    </source>
</evidence>
<proteinExistence type="predicted"/>
<dbReference type="InterPro" id="IPR034032">
    <property type="entry name" value="Zn_MMP-like_bac"/>
</dbReference>
<dbReference type="Pfam" id="PF16313">
    <property type="entry name" value="DUF4953"/>
    <property type="match status" value="1"/>
</dbReference>
<dbReference type="CDD" id="cd04276">
    <property type="entry name" value="ZnMc_MMP_like_2"/>
    <property type="match status" value="1"/>
</dbReference>
<dbReference type="SUPFAM" id="SSF55486">
    <property type="entry name" value="Metalloproteases ('zincins'), catalytic domain"/>
    <property type="match status" value="1"/>
</dbReference>